<keyword evidence="3" id="KW-1185">Reference proteome</keyword>
<feature type="compositionally biased region" description="Polar residues" evidence="1">
    <location>
        <begin position="16"/>
        <end position="27"/>
    </location>
</feature>
<proteinExistence type="predicted"/>
<protein>
    <submittedName>
        <fullName evidence="2">Uncharacterized protein</fullName>
    </submittedName>
</protein>
<evidence type="ECO:0000256" key="1">
    <source>
        <dbReference type="SAM" id="MobiDB-lite"/>
    </source>
</evidence>
<evidence type="ECO:0000313" key="3">
    <source>
        <dbReference type="Proteomes" id="UP001365128"/>
    </source>
</evidence>
<comment type="caution">
    <text evidence="2">The sequence shown here is derived from an EMBL/GenBank/DDBJ whole genome shotgun (WGS) entry which is preliminary data.</text>
</comment>
<name>A0ABR1LPC6_9PEZI</name>
<sequence length="162" mass="17819">MTGETAAADSSREVSGASQTKSNQTKPTHPPQKKMNSRNRSSVNHLPHQANRSNEGIHCSSIIHHPSIYKTSNINLSVNLSHSLPTDQPTHQPIHQPIHQPTHQTTVISSLDHHHHEMKQTPCAPVPCKAQPSPHTSTLQHCNTATLPRSIQLFIPPSTLHT</sequence>
<accession>A0ABR1LPC6</accession>
<dbReference type="Proteomes" id="UP001365128">
    <property type="component" value="Unassembled WGS sequence"/>
</dbReference>
<organism evidence="2 3">
    <name type="scientific">Phyllosticta citricarpa</name>
    <dbReference type="NCBI Taxonomy" id="55181"/>
    <lineage>
        <taxon>Eukaryota</taxon>
        <taxon>Fungi</taxon>
        <taxon>Dikarya</taxon>
        <taxon>Ascomycota</taxon>
        <taxon>Pezizomycotina</taxon>
        <taxon>Dothideomycetes</taxon>
        <taxon>Dothideomycetes incertae sedis</taxon>
        <taxon>Botryosphaeriales</taxon>
        <taxon>Phyllostictaceae</taxon>
        <taxon>Phyllosticta</taxon>
    </lineage>
</organism>
<feature type="compositionally biased region" description="Polar residues" evidence="1">
    <location>
        <begin position="38"/>
        <end position="53"/>
    </location>
</feature>
<dbReference type="EMBL" id="JBBPDW010000036">
    <property type="protein sequence ID" value="KAK7536569.1"/>
    <property type="molecule type" value="Genomic_DNA"/>
</dbReference>
<gene>
    <name evidence="2" type="ORF">IWX46DRAFT_264416</name>
</gene>
<evidence type="ECO:0000313" key="2">
    <source>
        <dbReference type="EMBL" id="KAK7536569.1"/>
    </source>
</evidence>
<feature type="region of interest" description="Disordered" evidence="1">
    <location>
        <begin position="1"/>
        <end position="53"/>
    </location>
</feature>
<reference evidence="2 3" key="1">
    <citation type="submission" date="2024-04" db="EMBL/GenBank/DDBJ databases">
        <title>Phyllosticta paracitricarpa is synonymous to the EU quarantine fungus P. citricarpa based on phylogenomic analyses.</title>
        <authorList>
            <consortium name="Lawrence Berkeley National Laboratory"/>
            <person name="Van Ingen-Buijs V.A."/>
            <person name="Van Westerhoven A.C."/>
            <person name="Haridas S."/>
            <person name="Skiadas P."/>
            <person name="Martin F."/>
            <person name="Groenewald J.Z."/>
            <person name="Crous P.W."/>
            <person name="Seidl M.F."/>
        </authorList>
    </citation>
    <scope>NUCLEOTIDE SEQUENCE [LARGE SCALE GENOMIC DNA]</scope>
    <source>
        <strain evidence="2 3">CBS 122670</strain>
    </source>
</reference>